<keyword evidence="1" id="KW-0732">Signal</keyword>
<comment type="caution">
    <text evidence="2">The sequence shown here is derived from an EMBL/GenBank/DDBJ whole genome shotgun (WGS) entry which is preliminary data.</text>
</comment>
<feature type="chain" id="PRO_5046633643" description="C-type lysozyme inhibitor domain-containing protein" evidence="1">
    <location>
        <begin position="22"/>
        <end position="115"/>
    </location>
</feature>
<feature type="signal peptide" evidence="1">
    <location>
        <begin position="1"/>
        <end position="21"/>
    </location>
</feature>
<evidence type="ECO:0000313" key="3">
    <source>
        <dbReference type="Proteomes" id="UP001589775"/>
    </source>
</evidence>
<dbReference type="Proteomes" id="UP001589775">
    <property type="component" value="Unassembled WGS sequence"/>
</dbReference>
<evidence type="ECO:0000313" key="2">
    <source>
        <dbReference type="EMBL" id="MFC0243783.1"/>
    </source>
</evidence>
<reference evidence="2 3" key="1">
    <citation type="submission" date="2024-09" db="EMBL/GenBank/DDBJ databases">
        <authorList>
            <person name="Sun Q."/>
            <person name="Mori K."/>
        </authorList>
    </citation>
    <scope>NUCLEOTIDE SEQUENCE [LARGE SCALE GENOMIC DNA]</scope>
    <source>
        <strain evidence="2 3">KCTC 23279</strain>
    </source>
</reference>
<gene>
    <name evidence="2" type="ORF">ACFFJ6_25095</name>
</gene>
<organism evidence="2 3">
    <name type="scientific">Rhodopseudomonas telluris</name>
    <dbReference type="NCBI Taxonomy" id="644215"/>
    <lineage>
        <taxon>Bacteria</taxon>
        <taxon>Pseudomonadati</taxon>
        <taxon>Pseudomonadota</taxon>
        <taxon>Alphaproteobacteria</taxon>
        <taxon>Hyphomicrobiales</taxon>
        <taxon>Nitrobacteraceae</taxon>
        <taxon>Rhodopseudomonas</taxon>
    </lineage>
</organism>
<evidence type="ECO:0008006" key="4">
    <source>
        <dbReference type="Google" id="ProtNLM"/>
    </source>
</evidence>
<protein>
    <recommendedName>
        <fullName evidence="4">C-type lysozyme inhibitor domain-containing protein</fullName>
    </recommendedName>
</protein>
<sequence>MTITRLIMSAALALPLATAAAAPASAHFLLPGASFSISCADGASYVLRTPAVGMPGEIVTAHLHLAPHRAVPVRLIPMGDGYRYAGRGIWLDGIGSQALLYRTKYQPTACVIGRT</sequence>
<dbReference type="RefSeq" id="WP_378393096.1">
    <property type="nucleotide sequence ID" value="NZ_JBHLWM010000012.1"/>
</dbReference>
<name>A0ABV6F052_9BRAD</name>
<accession>A0ABV6F052</accession>
<evidence type="ECO:0000256" key="1">
    <source>
        <dbReference type="SAM" id="SignalP"/>
    </source>
</evidence>
<keyword evidence="3" id="KW-1185">Reference proteome</keyword>
<proteinExistence type="predicted"/>
<dbReference type="EMBL" id="JBHLWM010000012">
    <property type="protein sequence ID" value="MFC0243783.1"/>
    <property type="molecule type" value="Genomic_DNA"/>
</dbReference>